<evidence type="ECO:0000256" key="1">
    <source>
        <dbReference type="SAM" id="SignalP"/>
    </source>
</evidence>
<evidence type="ECO:0000313" key="2">
    <source>
        <dbReference type="EMBL" id="CAG8573103.1"/>
    </source>
</evidence>
<reference evidence="2" key="1">
    <citation type="submission" date="2021-06" db="EMBL/GenBank/DDBJ databases">
        <authorList>
            <person name="Kallberg Y."/>
            <person name="Tangrot J."/>
            <person name="Rosling A."/>
        </authorList>
    </citation>
    <scope>NUCLEOTIDE SEQUENCE</scope>
    <source>
        <strain evidence="2">FL130A</strain>
    </source>
</reference>
<dbReference type="InterPro" id="IPR001806">
    <property type="entry name" value="Small_GTPase"/>
</dbReference>
<gene>
    <name evidence="2" type="ORF">ALEPTO_LOCUS6906</name>
</gene>
<keyword evidence="3" id="KW-1185">Reference proteome</keyword>
<keyword evidence="1" id="KW-0732">Signal</keyword>
<dbReference type="GO" id="GO:0005525">
    <property type="term" value="F:GTP binding"/>
    <property type="evidence" value="ECO:0007669"/>
    <property type="project" value="InterPro"/>
</dbReference>
<dbReference type="SUPFAM" id="SSF52540">
    <property type="entry name" value="P-loop containing nucleoside triphosphate hydrolases"/>
    <property type="match status" value="1"/>
</dbReference>
<dbReference type="AlphaFoldDB" id="A0A9N9BR37"/>
<feature type="signal peptide" evidence="1">
    <location>
        <begin position="1"/>
        <end position="15"/>
    </location>
</feature>
<protein>
    <submittedName>
        <fullName evidence="2">8380_t:CDS:1</fullName>
    </submittedName>
</protein>
<dbReference type="Proteomes" id="UP000789508">
    <property type="component" value="Unassembled WGS sequence"/>
</dbReference>
<accession>A0A9N9BR37</accession>
<comment type="caution">
    <text evidence="2">The sequence shown here is derived from an EMBL/GenBank/DDBJ whole genome shotgun (WGS) entry which is preliminary data.</text>
</comment>
<organism evidence="2 3">
    <name type="scientific">Ambispora leptoticha</name>
    <dbReference type="NCBI Taxonomy" id="144679"/>
    <lineage>
        <taxon>Eukaryota</taxon>
        <taxon>Fungi</taxon>
        <taxon>Fungi incertae sedis</taxon>
        <taxon>Mucoromycota</taxon>
        <taxon>Glomeromycotina</taxon>
        <taxon>Glomeromycetes</taxon>
        <taxon>Archaeosporales</taxon>
        <taxon>Ambisporaceae</taxon>
        <taxon>Ambispora</taxon>
    </lineage>
</organism>
<dbReference type="Pfam" id="PF00071">
    <property type="entry name" value="Ras"/>
    <property type="match status" value="1"/>
</dbReference>
<dbReference type="InterPro" id="IPR027417">
    <property type="entry name" value="P-loop_NTPase"/>
</dbReference>
<dbReference type="GO" id="GO:0003924">
    <property type="term" value="F:GTPase activity"/>
    <property type="evidence" value="ECO:0007669"/>
    <property type="project" value="InterPro"/>
</dbReference>
<evidence type="ECO:0000313" key="3">
    <source>
        <dbReference type="Proteomes" id="UP000789508"/>
    </source>
</evidence>
<dbReference type="OrthoDB" id="5976022at2759"/>
<dbReference type="EMBL" id="CAJVPS010002644">
    <property type="protein sequence ID" value="CAG8573103.1"/>
    <property type="molecule type" value="Genomic_DNA"/>
</dbReference>
<feature type="chain" id="PRO_5040232260" evidence="1">
    <location>
        <begin position="16"/>
        <end position="104"/>
    </location>
</feature>
<dbReference type="SMART" id="SM00173">
    <property type="entry name" value="RAS"/>
    <property type="match status" value="1"/>
</dbReference>
<proteinExistence type="predicted"/>
<name>A0A9N9BR37_9GLOM</name>
<sequence length="104" mass="11868">MLFWGILFNAKSIACVYVQHYTILVHQNVVVLGDGGLKYFFGTYDPRIEDSYRTEIQDTGEEEYIRDGSDSVPIMLVGNKCEKITEREVSREEGLKLARELGCV</sequence>
<dbReference type="Gene3D" id="3.40.50.300">
    <property type="entry name" value="P-loop containing nucleotide triphosphate hydrolases"/>
    <property type="match status" value="1"/>
</dbReference>